<evidence type="ECO:0000313" key="7">
    <source>
        <dbReference type="Proteomes" id="UP000029859"/>
    </source>
</evidence>
<dbReference type="PROSITE" id="PS50944">
    <property type="entry name" value="HTH_DTXR"/>
    <property type="match status" value="1"/>
</dbReference>
<dbReference type="OrthoDB" id="24735at2157"/>
<keyword evidence="2" id="KW-0805">Transcription regulation</keyword>
<name>A0A099T4V3_METMT</name>
<dbReference type="GO" id="GO:0046983">
    <property type="term" value="F:protein dimerization activity"/>
    <property type="evidence" value="ECO:0007669"/>
    <property type="project" value="InterPro"/>
</dbReference>
<sequence length="149" mass="16977">MDDITGLELSPRKIEYLKYLFERGDNVRTTEISNHMNVDPSTITKAINELASSGYVNHVPYRGFSLTEKGKDYAHFLLRRHRILSLMLNHYGLTAEESCAEVARFEGYVSKKAINAICDSMGHPTIGVCGRIEHDSCNLKHEHHEKKDE</sequence>
<evidence type="ECO:0000259" key="5">
    <source>
        <dbReference type="PROSITE" id="PS50944"/>
    </source>
</evidence>
<keyword evidence="4" id="KW-0804">Transcription</keyword>
<protein>
    <submittedName>
        <fullName evidence="6">DNA-binding protein</fullName>
    </submittedName>
</protein>
<dbReference type="InterPro" id="IPR000835">
    <property type="entry name" value="HTH_MarR-typ"/>
</dbReference>
<dbReference type="InterPro" id="IPR022687">
    <property type="entry name" value="HTH_DTXR"/>
</dbReference>
<dbReference type="GO" id="GO:0046914">
    <property type="term" value="F:transition metal ion binding"/>
    <property type="evidence" value="ECO:0007669"/>
    <property type="project" value="InterPro"/>
</dbReference>
<keyword evidence="3 6" id="KW-0238">DNA-binding</keyword>
<keyword evidence="7" id="KW-1185">Reference proteome</keyword>
<dbReference type="Proteomes" id="UP000029859">
    <property type="component" value="Unassembled WGS sequence"/>
</dbReference>
<accession>A0A099T4V3</accession>
<dbReference type="InterPro" id="IPR050536">
    <property type="entry name" value="DtxR_MntR_Metal-Reg"/>
</dbReference>
<reference evidence="6 7" key="1">
    <citation type="submission" date="2014-09" db="EMBL/GenBank/DDBJ databases">
        <title>Draft genome sequence of an obligately methylotrophic methanogen, Methanococcoides methylutens, isolated from marine sediment.</title>
        <authorList>
            <person name="Guan Y."/>
            <person name="Ngugi D.K."/>
            <person name="Blom J."/>
            <person name="Ali S."/>
            <person name="Ferry J.G."/>
            <person name="Stingl U."/>
        </authorList>
    </citation>
    <scope>NUCLEOTIDE SEQUENCE [LARGE SCALE GENOMIC DNA]</scope>
    <source>
        <strain evidence="6 7">DSM 2657</strain>
    </source>
</reference>
<feature type="domain" description="HTH dtxR-type" evidence="5">
    <location>
        <begin position="9"/>
        <end position="67"/>
    </location>
</feature>
<dbReference type="SMART" id="SM00347">
    <property type="entry name" value="HTH_MARR"/>
    <property type="match status" value="1"/>
</dbReference>
<dbReference type="Gene3D" id="1.10.10.10">
    <property type="entry name" value="Winged helix-like DNA-binding domain superfamily/Winged helix DNA-binding domain"/>
    <property type="match status" value="1"/>
</dbReference>
<evidence type="ECO:0000256" key="2">
    <source>
        <dbReference type="ARBA" id="ARBA00023015"/>
    </source>
</evidence>
<dbReference type="InterPro" id="IPR036388">
    <property type="entry name" value="WH-like_DNA-bd_sf"/>
</dbReference>
<evidence type="ECO:0000256" key="1">
    <source>
        <dbReference type="ARBA" id="ARBA00007871"/>
    </source>
</evidence>
<dbReference type="Pfam" id="PF01325">
    <property type="entry name" value="Fe_dep_repress"/>
    <property type="match status" value="1"/>
</dbReference>
<dbReference type="GO" id="GO:0003677">
    <property type="term" value="F:DNA binding"/>
    <property type="evidence" value="ECO:0007669"/>
    <property type="project" value="UniProtKB-KW"/>
</dbReference>
<dbReference type="InterPro" id="IPR001367">
    <property type="entry name" value="Fe_dep_repressor"/>
</dbReference>
<dbReference type="SMART" id="SM00529">
    <property type="entry name" value="HTH_DTXR"/>
    <property type="match status" value="1"/>
</dbReference>
<organism evidence="6 7">
    <name type="scientific">Methanococcoides methylutens</name>
    <dbReference type="NCBI Taxonomy" id="2226"/>
    <lineage>
        <taxon>Archaea</taxon>
        <taxon>Methanobacteriati</taxon>
        <taxon>Methanobacteriota</taxon>
        <taxon>Stenosarchaea group</taxon>
        <taxon>Methanomicrobia</taxon>
        <taxon>Methanosarcinales</taxon>
        <taxon>Methanosarcinaceae</taxon>
        <taxon>Methanococcoides</taxon>
    </lineage>
</organism>
<comment type="caution">
    <text evidence="6">The sequence shown here is derived from an EMBL/GenBank/DDBJ whole genome shotgun (WGS) entry which is preliminary data.</text>
</comment>
<dbReference type="RefSeq" id="WP_048193596.1">
    <property type="nucleotide sequence ID" value="NZ_CAAGSM010000002.1"/>
</dbReference>
<dbReference type="InterPro" id="IPR022689">
    <property type="entry name" value="Iron_dep_repressor"/>
</dbReference>
<gene>
    <name evidence="6" type="ORF">LI82_03910</name>
</gene>
<evidence type="ECO:0000256" key="4">
    <source>
        <dbReference type="ARBA" id="ARBA00023163"/>
    </source>
</evidence>
<dbReference type="GO" id="GO:0003700">
    <property type="term" value="F:DNA-binding transcription factor activity"/>
    <property type="evidence" value="ECO:0007669"/>
    <property type="project" value="InterPro"/>
</dbReference>
<evidence type="ECO:0000256" key="3">
    <source>
        <dbReference type="ARBA" id="ARBA00023125"/>
    </source>
</evidence>
<dbReference type="GeneID" id="69201566"/>
<comment type="similarity">
    <text evidence="1">Belongs to the DtxR/MntR family.</text>
</comment>
<dbReference type="InterPro" id="IPR036390">
    <property type="entry name" value="WH_DNA-bd_sf"/>
</dbReference>
<dbReference type="EMBL" id="JRHO01000009">
    <property type="protein sequence ID" value="KGK99183.1"/>
    <property type="molecule type" value="Genomic_DNA"/>
</dbReference>
<dbReference type="PANTHER" id="PTHR33238">
    <property type="entry name" value="IRON (METAL) DEPENDENT REPRESSOR, DTXR FAMILY"/>
    <property type="match status" value="1"/>
</dbReference>
<evidence type="ECO:0000313" key="6">
    <source>
        <dbReference type="EMBL" id="KGK99183.1"/>
    </source>
</evidence>
<dbReference type="AlphaFoldDB" id="A0A099T4V3"/>
<dbReference type="PANTHER" id="PTHR33238:SF7">
    <property type="entry name" value="IRON-DEPENDENT TRANSCRIPTIONAL REGULATOR"/>
    <property type="match status" value="1"/>
</dbReference>
<dbReference type="Pfam" id="PF02742">
    <property type="entry name" value="Fe_dep_repr_C"/>
    <property type="match status" value="1"/>
</dbReference>
<dbReference type="SUPFAM" id="SSF46785">
    <property type="entry name" value="Winged helix' DNA-binding domain"/>
    <property type="match status" value="1"/>
</dbReference>
<proteinExistence type="inferred from homology"/>